<protein>
    <submittedName>
        <fullName evidence="2">Rhodanese-like domain-containing protein</fullName>
    </submittedName>
</protein>
<dbReference type="InterPro" id="IPR001763">
    <property type="entry name" value="Rhodanese-like_dom"/>
</dbReference>
<reference evidence="2 3" key="1">
    <citation type="journal article" date="2016" name="Int. J. Syst. Evol. Microbiol.">
        <title>Description of Comamonas sediminis sp. nov., isolated from lagoon sediments.</title>
        <authorList>
            <person name="Subhash Y."/>
            <person name="Bang J.J."/>
            <person name="You T.H."/>
            <person name="Lee S.S."/>
        </authorList>
    </citation>
    <scope>NUCLEOTIDE SEQUENCE [LARGE SCALE GENOMIC DNA]</scope>
    <source>
        <strain evidence="2 3">JCM 31169</strain>
    </source>
</reference>
<dbReference type="SMART" id="SM00450">
    <property type="entry name" value="RHOD"/>
    <property type="match status" value="4"/>
</dbReference>
<evidence type="ECO:0000313" key="2">
    <source>
        <dbReference type="EMBL" id="MEY2251707.1"/>
    </source>
</evidence>
<evidence type="ECO:0000313" key="3">
    <source>
        <dbReference type="Proteomes" id="UP001562178"/>
    </source>
</evidence>
<gene>
    <name evidence="2" type="ORF">AB7A72_11895</name>
</gene>
<organism evidence="2 3">
    <name type="scientific">Comamonas sediminis</name>
    <dbReference type="NCBI Taxonomy" id="1783360"/>
    <lineage>
        <taxon>Bacteria</taxon>
        <taxon>Pseudomonadati</taxon>
        <taxon>Pseudomonadota</taxon>
        <taxon>Betaproteobacteria</taxon>
        <taxon>Burkholderiales</taxon>
        <taxon>Comamonadaceae</taxon>
        <taxon>Comamonas</taxon>
    </lineage>
</organism>
<dbReference type="InterPro" id="IPR036873">
    <property type="entry name" value="Rhodanese-like_dom_sf"/>
</dbReference>
<feature type="domain" description="Rhodanese" evidence="1">
    <location>
        <begin position="138"/>
        <end position="229"/>
    </location>
</feature>
<feature type="domain" description="Rhodanese" evidence="1">
    <location>
        <begin position="274"/>
        <end position="356"/>
    </location>
</feature>
<dbReference type="Proteomes" id="UP001562178">
    <property type="component" value="Unassembled WGS sequence"/>
</dbReference>
<proteinExistence type="predicted"/>
<dbReference type="PROSITE" id="PS50206">
    <property type="entry name" value="RHODANESE_3"/>
    <property type="match status" value="4"/>
</dbReference>
<feature type="domain" description="Rhodanese" evidence="1">
    <location>
        <begin position="376"/>
        <end position="456"/>
    </location>
</feature>
<comment type="caution">
    <text evidence="2">The sequence shown here is derived from an EMBL/GenBank/DDBJ whole genome shotgun (WGS) entry which is preliminary data.</text>
</comment>
<dbReference type="Gene3D" id="3.40.250.10">
    <property type="entry name" value="Rhodanese-like domain"/>
    <property type="match status" value="3"/>
</dbReference>
<dbReference type="PANTHER" id="PTHR44086">
    <property type="entry name" value="THIOSULFATE SULFURTRANSFERASE RDL2, MITOCHONDRIAL-RELATED"/>
    <property type="match status" value="1"/>
</dbReference>
<evidence type="ECO:0000259" key="1">
    <source>
        <dbReference type="PROSITE" id="PS50206"/>
    </source>
</evidence>
<sequence>MQALSPLSVKALLADGKEFAFLDVREAGEFGEGHPFLAIPLAYSRLEADIDRLVPRRSTRIILIDGGNGVARRAAEALAAWGYSDLSITEGGVAAWQAAGLVLFKGVNLPSKTFGELAEAALGTPHISARQLQQWQASGHPLVVLDGRPLAEFNKMSIPGAISCPNGELALRHADLIPDAQTTVVVNCAGRTRSIVGAQTLRDLGLPNPIYALENGTQGWYLNDLPLDHGQSRSYPEHRRAPAPEVAARLAQLSAEHGVERIGAAGLAVWLADPERTTYLLDVRSPEEFAASPIAGVAHAPGGQLVQATDQYLGTRNARLVLVDTDGLRAPMTAVWLRRLGHEAYIATPDALPAIPAVQPAAAALPRIRSADLAADPAAYDLVDLRDSASYRAGHIAGARWSIRPLLQRNDGARPTVFITAEPALAAAAARDVGGTALVLTEGPAQWRHAGLEVVASADVPSDAERIDYLFFVHDRHSGNKAAARAYLEWETGLLAQIDAQERALFCLR</sequence>
<dbReference type="Pfam" id="PF00581">
    <property type="entry name" value="Rhodanese"/>
    <property type="match status" value="3"/>
</dbReference>
<dbReference type="EMBL" id="JBGBDC010000004">
    <property type="protein sequence ID" value="MEY2251707.1"/>
    <property type="molecule type" value="Genomic_DNA"/>
</dbReference>
<feature type="domain" description="Rhodanese" evidence="1">
    <location>
        <begin position="15"/>
        <end position="105"/>
    </location>
</feature>
<dbReference type="RefSeq" id="WP_369460093.1">
    <property type="nucleotide sequence ID" value="NZ_JBGBDC010000004.1"/>
</dbReference>
<keyword evidence="3" id="KW-1185">Reference proteome</keyword>
<name>A0ABV4B2W1_9BURK</name>
<accession>A0ABV4B2W1</accession>
<dbReference type="PANTHER" id="PTHR44086:SF10">
    <property type="entry name" value="THIOSULFATE SULFURTRANSFERASE_RHODANESE-LIKE DOMAIN-CONTAINING PROTEIN 3"/>
    <property type="match status" value="1"/>
</dbReference>
<dbReference type="SUPFAM" id="SSF52821">
    <property type="entry name" value="Rhodanese/Cell cycle control phosphatase"/>
    <property type="match status" value="4"/>
</dbReference>